<gene>
    <name evidence="3" type="ORF">CW354_13330</name>
</gene>
<name>A0A2S7K3F6_9PROT</name>
<evidence type="ECO:0008006" key="5">
    <source>
        <dbReference type="Google" id="ProtNLM"/>
    </source>
</evidence>
<feature type="signal peptide" evidence="2">
    <location>
        <begin position="1"/>
        <end position="26"/>
    </location>
</feature>
<sequence length="957" mass="104379">MLKSLIRFAAAGIVFLSWAGALHAQAKDELPFIFVKQAPGDPDKVIEIDPDRKASLRGLERSLFNIKRYYQTRGFRPPALTPYKYRDPETSEIKNFYPLFINPNKRKDAAAAYNRDCEKPSSPKYIDVGTGGLFDSEAQDVQRVMFSKGEPTPFADMALAHELFHATQFAYDKMWENCEIDPWIIEGAAEAISANAVIYGAHDFYDEESSPEWGLHARKYSAPLHVLDTAETTIYIRNSDGKLIKEKEAKKLPKSAFNTKTHPLYRRAYHTGSFWRYLAEHAGAQGKVDVEKTNDHFQENYDYLRKMLEIPMAKRGADSPAATEREYYWINEALKATPRIGAGVDRMYANFITQFAGYVPARLKGFGEGDIKTEDDWLAAIFGECEEAVLSESAPHVVRKISAPKFATRCIKLDLQTDGYANVAAAFGSADKELINRLHMGQGGTRKVSPQASTSQSSADPDLHYAQWNFVVHGEEDAVFLLVNFPSPDRDDFSVPAMSDPLYDGYRQPEPADNGVLYLTLGHWNSSLTPSSLGPPQPPAGGGGNGFLERQNRRPAPMQYAGAAKLIPAAYQAVEPLANADEEAARDINAEEVVLTSYAGNSQSVSLVFDERPCANAFVFIACGPRTRISLTLVPAGGFGSVSETIGQGGFSAQLGAQLTEMAGVFAQNPNYMRNFADKMKATPGSEISIVTPPFDYGFTGSFQNAYIVATSPNGPLESLAPDDIKPGRAKRFPLNGNVVIEEFTPYVLRGRATAALVSKAEMPAGDNPTLPVAHSLEVEFVIAAPHLNDKRSTVYAGRPDGNDAAQDVAAMFPGLGEATRSSGAPSSSPAKGLGGRSASGGAALGGACACSCNADWEPGAQCKTYCEPALAACTATPPERDPADFGPAQTEDEAAAMRKEYRVLLEETGASKVSVDFQMQRYDMMSPEVQELMLNQMRVESEKRQEEAAEESNNDK</sequence>
<keyword evidence="2" id="KW-0732">Signal</keyword>
<dbReference type="EMBL" id="PJCH01000010">
    <property type="protein sequence ID" value="PQA87029.1"/>
    <property type="molecule type" value="Genomic_DNA"/>
</dbReference>
<feature type="region of interest" description="Disordered" evidence="1">
    <location>
        <begin position="529"/>
        <end position="551"/>
    </location>
</feature>
<evidence type="ECO:0000256" key="2">
    <source>
        <dbReference type="SAM" id="SignalP"/>
    </source>
</evidence>
<feature type="compositionally biased region" description="Low complexity" evidence="1">
    <location>
        <begin position="822"/>
        <end position="832"/>
    </location>
</feature>
<keyword evidence="4" id="KW-1185">Reference proteome</keyword>
<feature type="chain" id="PRO_5015740453" description="DUF4157 domain-containing protein" evidence="2">
    <location>
        <begin position="27"/>
        <end position="957"/>
    </location>
</feature>
<dbReference type="OrthoDB" id="7054535at2"/>
<protein>
    <recommendedName>
        <fullName evidence="5">DUF4157 domain-containing protein</fullName>
    </recommendedName>
</protein>
<reference evidence="3 4" key="1">
    <citation type="submission" date="2017-12" db="EMBL/GenBank/DDBJ databases">
        <authorList>
            <person name="Hurst M.R.H."/>
        </authorList>
    </citation>
    <scope>NUCLEOTIDE SEQUENCE [LARGE SCALE GENOMIC DNA]</scope>
    <source>
        <strain evidence="3 4">SY-3-19</strain>
    </source>
</reference>
<feature type="region of interest" description="Disordered" evidence="1">
    <location>
        <begin position="817"/>
        <end position="837"/>
    </location>
</feature>
<proteinExistence type="predicted"/>
<accession>A0A2S7K3F6</accession>
<organism evidence="3 4">
    <name type="scientific">Hyphococcus luteus</name>
    <dbReference type="NCBI Taxonomy" id="2058213"/>
    <lineage>
        <taxon>Bacteria</taxon>
        <taxon>Pseudomonadati</taxon>
        <taxon>Pseudomonadota</taxon>
        <taxon>Alphaproteobacteria</taxon>
        <taxon>Parvularculales</taxon>
        <taxon>Parvularculaceae</taxon>
        <taxon>Hyphococcus</taxon>
    </lineage>
</organism>
<comment type="caution">
    <text evidence="3">The sequence shown here is derived from an EMBL/GenBank/DDBJ whole genome shotgun (WGS) entry which is preliminary data.</text>
</comment>
<dbReference type="AlphaFoldDB" id="A0A2S7K3F6"/>
<evidence type="ECO:0000313" key="4">
    <source>
        <dbReference type="Proteomes" id="UP000239504"/>
    </source>
</evidence>
<dbReference type="Proteomes" id="UP000239504">
    <property type="component" value="Unassembled WGS sequence"/>
</dbReference>
<evidence type="ECO:0000256" key="1">
    <source>
        <dbReference type="SAM" id="MobiDB-lite"/>
    </source>
</evidence>
<dbReference type="RefSeq" id="WP_104830587.1">
    <property type="nucleotide sequence ID" value="NZ_PJCH01000010.1"/>
</dbReference>
<evidence type="ECO:0000313" key="3">
    <source>
        <dbReference type="EMBL" id="PQA87029.1"/>
    </source>
</evidence>